<name>A0ABP8YZY7_9ACTN</name>
<evidence type="ECO:0000313" key="1">
    <source>
        <dbReference type="EMBL" id="GAA4740167.1"/>
    </source>
</evidence>
<protein>
    <submittedName>
        <fullName evidence="1">DUF4012 domain-containing protein</fullName>
    </submittedName>
</protein>
<dbReference type="InterPro" id="IPR025101">
    <property type="entry name" value="DUF4012"/>
</dbReference>
<gene>
    <name evidence="1" type="ORF">GCM10023350_25760</name>
</gene>
<keyword evidence="2" id="KW-1185">Reference proteome</keyword>
<dbReference type="Pfam" id="PF13196">
    <property type="entry name" value="DUF4012"/>
    <property type="match status" value="1"/>
</dbReference>
<dbReference type="RefSeq" id="WP_345527191.1">
    <property type="nucleotide sequence ID" value="NZ_BAABKN010000015.1"/>
</dbReference>
<dbReference type="Proteomes" id="UP001499882">
    <property type="component" value="Unassembled WGS sequence"/>
</dbReference>
<sequence length="579" mass="61300">MHKRKVWVAIVLGAALLVAAWVGWTAFRVNQDLTASVGDATTLRSALESGNDATVDAALADLKQHSGDAADRTGGITWKVLQHLPLLGDDARGVAVVSSVIDDLSGDGIAPLVEVSDNLESIVPSNGRIDPDAVAALLPPAAAAHAAFADADVRLSAEDPSGYVERLKSKYRELAAQVDDGARALGSAETAVRVLPTMLGSDRPQTYILVFQNNAEIRATGGLPGAVSLVRSDDGKLLMGRQVAASSFGFTKKPVLPLTPAEREIYGDIVGTFFLDANLQPDFPRAADLWKARWEQVQPESIDGVLSIDPVAISYVLGAIGSISADGVTLTEENAVDQLLHEVYIRYPDPDDQDAFFRVVARAMFDKIAGGGESPRNLMAALAKGADEHRIYVHDFDEAVQNELAGSRVAGELLTNADTEPQVGVYFADGTGAKMSYYLRYDVDLRATYCSGDVQALTGHLRLSSEAPLDAATSLSDYITGGGTYGVKRGDQLVFIRLYGPVNGTISAVTLDGDPITGFPAVDAEGRKVFTAVVQLKPQQKSDLTWRMKTGPGQVGDTVLSVTPSVAENNSSSVVASSC</sequence>
<organism evidence="1 2">
    <name type="scientific">Nocardioides endophyticus</name>
    <dbReference type="NCBI Taxonomy" id="1353775"/>
    <lineage>
        <taxon>Bacteria</taxon>
        <taxon>Bacillati</taxon>
        <taxon>Actinomycetota</taxon>
        <taxon>Actinomycetes</taxon>
        <taxon>Propionibacteriales</taxon>
        <taxon>Nocardioidaceae</taxon>
        <taxon>Nocardioides</taxon>
    </lineage>
</organism>
<proteinExistence type="predicted"/>
<accession>A0ABP8YZY7</accession>
<dbReference type="EMBL" id="BAABKN010000015">
    <property type="protein sequence ID" value="GAA4740167.1"/>
    <property type="molecule type" value="Genomic_DNA"/>
</dbReference>
<evidence type="ECO:0000313" key="2">
    <source>
        <dbReference type="Proteomes" id="UP001499882"/>
    </source>
</evidence>
<comment type="caution">
    <text evidence="1">The sequence shown here is derived from an EMBL/GenBank/DDBJ whole genome shotgun (WGS) entry which is preliminary data.</text>
</comment>
<reference evidence="2" key="1">
    <citation type="journal article" date="2019" name="Int. J. Syst. Evol. Microbiol.">
        <title>The Global Catalogue of Microorganisms (GCM) 10K type strain sequencing project: providing services to taxonomists for standard genome sequencing and annotation.</title>
        <authorList>
            <consortium name="The Broad Institute Genomics Platform"/>
            <consortium name="The Broad Institute Genome Sequencing Center for Infectious Disease"/>
            <person name="Wu L."/>
            <person name="Ma J."/>
        </authorList>
    </citation>
    <scope>NUCLEOTIDE SEQUENCE [LARGE SCALE GENOMIC DNA]</scope>
    <source>
        <strain evidence="2">JCM 18532</strain>
    </source>
</reference>